<dbReference type="STRING" id="121224.E0VFE9"/>
<reference evidence="3" key="1">
    <citation type="submission" date="2007-04" db="EMBL/GenBank/DDBJ databases">
        <title>Annotation of Pediculus humanus corporis strain USDA.</title>
        <authorList>
            <person name="Kirkness E."/>
            <person name="Hannick L."/>
            <person name="Hass B."/>
            <person name="Bruggner R."/>
            <person name="Lawson D."/>
            <person name="Bidwell S."/>
            <person name="Joardar V."/>
            <person name="Caler E."/>
            <person name="Walenz B."/>
            <person name="Inman J."/>
            <person name="Schobel S."/>
            <person name="Galinsky K."/>
            <person name="Amedeo P."/>
            <person name="Strausberg R."/>
        </authorList>
    </citation>
    <scope>NUCLEOTIDE SEQUENCE</scope>
    <source>
        <strain evidence="3">USDA</strain>
    </source>
</reference>
<dbReference type="eggNOG" id="KOG2607">
    <property type="taxonomic scope" value="Eukaryota"/>
</dbReference>
<dbReference type="CTD" id="8236495"/>
<dbReference type="KEGG" id="phu:Phum_PHUM156240"/>
<dbReference type="Proteomes" id="UP000009046">
    <property type="component" value="Unassembled WGS sequence"/>
</dbReference>
<dbReference type="PANTHER" id="PTHR14894:SF0">
    <property type="entry name" value="CDK5 REGULATORY SUBUNIT-ASSOCIATED PROTEIN 3"/>
    <property type="match status" value="1"/>
</dbReference>
<dbReference type="GO" id="GO:0007346">
    <property type="term" value="P:regulation of mitotic cell cycle"/>
    <property type="evidence" value="ECO:0007669"/>
    <property type="project" value="TreeGrafter"/>
</dbReference>
<dbReference type="GeneID" id="8236495"/>
<dbReference type="FunCoup" id="E0VFE9">
    <property type="interactions" value="1548"/>
</dbReference>
<evidence type="ECO:0000313" key="4">
    <source>
        <dbReference type="EnsemblMetazoa" id="PHUM156240-PA"/>
    </source>
</evidence>
<dbReference type="InParanoid" id="E0VFE9"/>
<sequence length="388" mass="45065">MDWLISRRHVPKDWSKKVLVVREKINEAIKDMPENKGITDLLADINYYHCKKIIDILKETEINSKNLFGQYTSQRMKDWVEIVKLYEKDNIYLGEVASLLQRTVSYEVPALKKQISKIATLQTEYDKKEINYEKMAETMMRDFNSMCKSLDIKGVKIKKELIEKSKHFPDMCLEITDEIKKLKDPVNFYINVVKSLLNPNKTPLKTLQYIMELGDDVAKGEEAYTLLGHIDTRNLILSDVLELETFLKSRIYEMTSEKDGLNLTMLPECLQAHDVKTLQNMLDKVNAVKQSLTNPTSLYYLNIMTNEKFLNQMTDKLKQKLNAHEKMLASKEAIKIQRADAIKEAESIQPKINLLIKKAKELQKWIEDDISKRYKGRPVNLIAGANIL</sequence>
<dbReference type="EMBL" id="AAZO01001829">
    <property type="status" value="NOT_ANNOTATED_CDS"/>
    <property type="molecule type" value="Genomic_DNA"/>
</dbReference>
<organism>
    <name type="scientific">Pediculus humanus subsp. corporis</name>
    <name type="common">Body louse</name>
    <dbReference type="NCBI Taxonomy" id="121224"/>
    <lineage>
        <taxon>Eukaryota</taxon>
        <taxon>Metazoa</taxon>
        <taxon>Ecdysozoa</taxon>
        <taxon>Arthropoda</taxon>
        <taxon>Hexapoda</taxon>
        <taxon>Insecta</taxon>
        <taxon>Pterygota</taxon>
        <taxon>Neoptera</taxon>
        <taxon>Paraneoptera</taxon>
        <taxon>Psocodea</taxon>
        <taxon>Troctomorpha</taxon>
        <taxon>Phthiraptera</taxon>
        <taxon>Anoplura</taxon>
        <taxon>Pediculidae</taxon>
        <taxon>Pediculus</taxon>
    </lineage>
</organism>
<dbReference type="EnsemblMetazoa" id="PHUM156240-RA">
    <property type="protein sequence ID" value="PHUM156240-PA"/>
    <property type="gene ID" value="PHUM156240"/>
</dbReference>
<reference evidence="4" key="3">
    <citation type="submission" date="2020-05" db="UniProtKB">
        <authorList>
            <consortium name="EnsemblMetazoa"/>
        </authorList>
    </citation>
    <scope>IDENTIFICATION</scope>
    <source>
        <strain evidence="4">USDA</strain>
    </source>
</reference>
<dbReference type="OMA" id="CRLYEKN"/>
<dbReference type="RefSeq" id="XP_002424843.1">
    <property type="nucleotide sequence ID" value="XM_002424798.1"/>
</dbReference>
<evidence type="ECO:0000313" key="5">
    <source>
        <dbReference type="Proteomes" id="UP000009046"/>
    </source>
</evidence>
<dbReference type="GO" id="GO:0012505">
    <property type="term" value="C:endomembrane system"/>
    <property type="evidence" value="ECO:0007669"/>
    <property type="project" value="TreeGrafter"/>
</dbReference>
<protein>
    <submittedName>
        <fullName evidence="3 4">Uncharacterized protein</fullName>
    </submittedName>
</protein>
<comment type="similarity">
    <text evidence="1">Belongs to the CDK5RAP3 family.</text>
</comment>
<gene>
    <name evidence="4" type="primary">8236495</name>
    <name evidence="3" type="ORF">Phum_PHUM156240</name>
</gene>
<keyword evidence="2" id="KW-0175">Coiled coil</keyword>
<dbReference type="OrthoDB" id="340432at2759"/>
<dbReference type="HOGENOM" id="CLU_025645_1_0_1"/>
<reference evidence="3" key="2">
    <citation type="submission" date="2007-04" db="EMBL/GenBank/DDBJ databases">
        <title>The genome of the human body louse.</title>
        <authorList>
            <consortium name="The Human Body Louse Genome Consortium"/>
            <person name="Kirkness E."/>
            <person name="Walenz B."/>
            <person name="Hass B."/>
            <person name="Bruggner R."/>
            <person name="Strausberg R."/>
        </authorList>
    </citation>
    <scope>NUCLEOTIDE SEQUENCE</scope>
    <source>
        <strain evidence="3">USDA</strain>
    </source>
</reference>
<evidence type="ECO:0000256" key="2">
    <source>
        <dbReference type="SAM" id="Coils"/>
    </source>
</evidence>
<accession>E0VFE9</accession>
<proteinExistence type="inferred from homology"/>
<feature type="coiled-coil region" evidence="2">
    <location>
        <begin position="111"/>
        <end position="138"/>
    </location>
</feature>
<dbReference type="PANTHER" id="PTHR14894">
    <property type="entry name" value="CDK5 REGULATORY SUBUNIT-ASSOCIATED PROTEIN 3"/>
    <property type="match status" value="1"/>
</dbReference>
<dbReference type="AlphaFoldDB" id="E0VFE9"/>
<name>E0VFE9_PEDHC</name>
<evidence type="ECO:0000256" key="1">
    <source>
        <dbReference type="ARBA" id="ARBA00007478"/>
    </source>
</evidence>
<dbReference type="InterPro" id="IPR008491">
    <property type="entry name" value="CDK5RAP3"/>
</dbReference>
<dbReference type="Pfam" id="PF05600">
    <property type="entry name" value="CDK5RAP3"/>
    <property type="match status" value="1"/>
</dbReference>
<evidence type="ECO:0000313" key="3">
    <source>
        <dbReference type="EMBL" id="EEB12105.1"/>
    </source>
</evidence>
<dbReference type="EMBL" id="DS235111">
    <property type="protein sequence ID" value="EEB12105.1"/>
    <property type="molecule type" value="Genomic_DNA"/>
</dbReference>
<keyword evidence="5" id="KW-1185">Reference proteome</keyword>
<dbReference type="VEuPathDB" id="VectorBase:PHUM156240"/>